<organism evidence="2 3">
    <name type="scientific">Jaminaea rosea</name>
    <dbReference type="NCBI Taxonomy" id="1569628"/>
    <lineage>
        <taxon>Eukaryota</taxon>
        <taxon>Fungi</taxon>
        <taxon>Dikarya</taxon>
        <taxon>Basidiomycota</taxon>
        <taxon>Ustilaginomycotina</taxon>
        <taxon>Exobasidiomycetes</taxon>
        <taxon>Microstromatales</taxon>
        <taxon>Microstromatales incertae sedis</taxon>
        <taxon>Jaminaea</taxon>
    </lineage>
</organism>
<dbReference type="GeneID" id="37025106"/>
<feature type="region of interest" description="Disordered" evidence="1">
    <location>
        <begin position="608"/>
        <end position="636"/>
    </location>
</feature>
<feature type="region of interest" description="Disordered" evidence="1">
    <location>
        <begin position="72"/>
        <end position="93"/>
    </location>
</feature>
<feature type="region of interest" description="Disordered" evidence="1">
    <location>
        <begin position="421"/>
        <end position="525"/>
    </location>
</feature>
<name>A0A316UWX1_9BASI</name>
<gene>
    <name evidence="2" type="ORF">BDZ90DRAFT_119902</name>
</gene>
<feature type="region of interest" description="Disordered" evidence="1">
    <location>
        <begin position="1"/>
        <end position="59"/>
    </location>
</feature>
<feature type="region of interest" description="Disordered" evidence="1">
    <location>
        <begin position="192"/>
        <end position="237"/>
    </location>
</feature>
<dbReference type="EMBL" id="KZ819663">
    <property type="protein sequence ID" value="PWN29810.1"/>
    <property type="molecule type" value="Genomic_DNA"/>
</dbReference>
<dbReference type="AlphaFoldDB" id="A0A316UWX1"/>
<sequence length="661" mass="71149">MLRHKLTFHRDRLLGRDRDDSKRHSPSPIVEEQQTRDDSHSGSVSPPRSTHSSNSDAGMRVKSLEVALSILPPKLKGTRPSDVQQQLPWQRQARKPRLLGPLTRLTHRQSKDSIWGSPLNEEAVALGLVSPVDRDDATPTPSNARPLATKNLSPRRIIKPSASVMSLRGMFKLPQVTEESAVKNNSLKQSFSAGSPHPIATPGSSNLRVPGAHKQDSFGKRLSRRLSDKAPNWRGSRVSVVSNRSYSTFQLEDVQAALEMAPMPPPRPLRRPRSFSPLDVSPSLSPGSSGEHSTLRGTRNGTPLPALSLRSVRSAQQLAKLQSRSSSPHNERRQEHAAVCRTTLPHQRRHYPPRPPAPTAPLPPTPPSPGMSRLPSLTPACFDPLLPPTPVSSVPSFSSAVTSVAQNGWNQDERAVRERQAGLTLTSSPLLRGKGISQPSTTDSKHPDCSSVDSPTDVPLSASTWPSDSFCDDEIDNEVGESTSTCFDSGSNRLTTPATSMTASSRPSVPPRSSNSVSSKTRSENGCVVRRGSGAASYASSTAASRTPLGKTRSIVFAKPLPPRPYRSVKARPPTPATALSSLNGVKQRNALPPLPANGHVAAYVKAGPAASRHKRGISGSSRAEGRSRTNTYEWDPETKTIIGAYLAGNRPMTGRNSGTS</sequence>
<feature type="region of interest" description="Disordered" evidence="1">
    <location>
        <begin position="261"/>
        <end position="376"/>
    </location>
</feature>
<keyword evidence="3" id="KW-1185">Reference proteome</keyword>
<feature type="compositionally biased region" description="Polar residues" evidence="1">
    <location>
        <begin position="282"/>
        <end position="301"/>
    </location>
</feature>
<evidence type="ECO:0000313" key="3">
    <source>
        <dbReference type="Proteomes" id="UP000245884"/>
    </source>
</evidence>
<feature type="compositionally biased region" description="Polar residues" evidence="1">
    <location>
        <begin position="480"/>
        <end position="503"/>
    </location>
</feature>
<feature type="compositionally biased region" description="Acidic residues" evidence="1">
    <location>
        <begin position="470"/>
        <end position="479"/>
    </location>
</feature>
<protein>
    <submittedName>
        <fullName evidence="2">Uncharacterized protein</fullName>
    </submittedName>
</protein>
<feature type="compositionally biased region" description="Basic and acidic residues" evidence="1">
    <location>
        <begin position="329"/>
        <end position="338"/>
    </location>
</feature>
<feature type="compositionally biased region" description="Basic and acidic residues" evidence="1">
    <location>
        <begin position="8"/>
        <end position="23"/>
    </location>
</feature>
<feature type="compositionally biased region" description="Polar residues" evidence="1">
    <location>
        <begin position="311"/>
        <end position="328"/>
    </location>
</feature>
<dbReference type="RefSeq" id="XP_025364422.1">
    <property type="nucleotide sequence ID" value="XM_025503283.1"/>
</dbReference>
<proteinExistence type="predicted"/>
<feature type="compositionally biased region" description="Low complexity" evidence="1">
    <location>
        <begin position="504"/>
        <end position="520"/>
    </location>
</feature>
<feature type="compositionally biased region" description="Pro residues" evidence="1">
    <location>
        <begin position="353"/>
        <end position="369"/>
    </location>
</feature>
<reference evidence="2 3" key="1">
    <citation type="journal article" date="2018" name="Mol. Biol. Evol.">
        <title>Broad Genomic Sampling Reveals a Smut Pathogenic Ancestry of the Fungal Clade Ustilaginomycotina.</title>
        <authorList>
            <person name="Kijpornyongpan T."/>
            <person name="Mondo S.J."/>
            <person name="Barry K."/>
            <person name="Sandor L."/>
            <person name="Lee J."/>
            <person name="Lipzen A."/>
            <person name="Pangilinan J."/>
            <person name="LaButti K."/>
            <person name="Hainaut M."/>
            <person name="Henrissat B."/>
            <person name="Grigoriev I.V."/>
            <person name="Spatafora J.W."/>
            <person name="Aime M.C."/>
        </authorList>
    </citation>
    <scope>NUCLEOTIDE SEQUENCE [LARGE SCALE GENOMIC DNA]</scope>
    <source>
        <strain evidence="2 3">MCA 5214</strain>
    </source>
</reference>
<feature type="compositionally biased region" description="Polar residues" evidence="1">
    <location>
        <begin position="41"/>
        <end position="56"/>
    </location>
</feature>
<evidence type="ECO:0000313" key="2">
    <source>
        <dbReference type="EMBL" id="PWN29810.1"/>
    </source>
</evidence>
<accession>A0A316UWX1</accession>
<dbReference type="Proteomes" id="UP000245884">
    <property type="component" value="Unassembled WGS sequence"/>
</dbReference>
<evidence type="ECO:0000256" key="1">
    <source>
        <dbReference type="SAM" id="MobiDB-lite"/>
    </source>
</evidence>